<evidence type="ECO:0000256" key="3">
    <source>
        <dbReference type="ARBA" id="ARBA00022989"/>
    </source>
</evidence>
<dbReference type="GO" id="GO:0140359">
    <property type="term" value="F:ABC-type transporter activity"/>
    <property type="evidence" value="ECO:0007669"/>
    <property type="project" value="InterPro"/>
</dbReference>
<accession>A0A4P6JK70</accession>
<evidence type="ECO:0000256" key="4">
    <source>
        <dbReference type="ARBA" id="ARBA00023136"/>
    </source>
</evidence>
<feature type="transmembrane region" description="Helical" evidence="5">
    <location>
        <begin position="21"/>
        <end position="40"/>
    </location>
</feature>
<keyword evidence="4 5" id="KW-0472">Membrane</keyword>
<evidence type="ECO:0000256" key="1">
    <source>
        <dbReference type="ARBA" id="ARBA00004141"/>
    </source>
</evidence>
<feature type="domain" description="ABC transmembrane type-2" evidence="6">
    <location>
        <begin position="19"/>
        <end position="239"/>
    </location>
</feature>
<protein>
    <recommendedName>
        <fullName evidence="5">Transport permease protein</fullName>
    </recommendedName>
</protein>
<dbReference type="OrthoDB" id="162334at2"/>
<dbReference type="PANTHER" id="PTHR43027">
    <property type="entry name" value="DOXORUBICIN RESISTANCE ABC TRANSPORTER PERMEASE PROTEIN DRRC-RELATED"/>
    <property type="match status" value="1"/>
</dbReference>
<evidence type="ECO:0000313" key="8">
    <source>
        <dbReference type="Proteomes" id="UP000290365"/>
    </source>
</evidence>
<dbReference type="InterPro" id="IPR052902">
    <property type="entry name" value="ABC-2_transporter"/>
</dbReference>
<dbReference type="EMBL" id="CP035758">
    <property type="protein sequence ID" value="QBD75026.1"/>
    <property type="molecule type" value="Genomic_DNA"/>
</dbReference>
<keyword evidence="8" id="KW-1185">Reference proteome</keyword>
<evidence type="ECO:0000313" key="7">
    <source>
        <dbReference type="EMBL" id="QBD75026.1"/>
    </source>
</evidence>
<keyword evidence="5" id="KW-0813">Transport</keyword>
<name>A0A4P6JK70_KTERU</name>
<keyword evidence="5" id="KW-1003">Cell membrane</keyword>
<feature type="transmembrane region" description="Helical" evidence="5">
    <location>
        <begin position="94"/>
        <end position="122"/>
    </location>
</feature>
<feature type="transmembrane region" description="Helical" evidence="5">
    <location>
        <begin position="160"/>
        <end position="178"/>
    </location>
</feature>
<evidence type="ECO:0000256" key="2">
    <source>
        <dbReference type="ARBA" id="ARBA00022692"/>
    </source>
</evidence>
<reference evidence="7 8" key="1">
    <citation type="submission" date="2019-01" db="EMBL/GenBank/DDBJ databases">
        <title>Ktedonosporobacter rubrisoli SCAWS-G2.</title>
        <authorList>
            <person name="Huang Y."/>
            <person name="Yan B."/>
        </authorList>
    </citation>
    <scope>NUCLEOTIDE SEQUENCE [LARGE SCALE GENOMIC DNA]</scope>
    <source>
        <strain evidence="7 8">SCAWS-G2</strain>
    </source>
</reference>
<evidence type="ECO:0000259" key="6">
    <source>
        <dbReference type="PROSITE" id="PS51012"/>
    </source>
</evidence>
<keyword evidence="2 5" id="KW-0812">Transmembrane</keyword>
<dbReference type="InterPro" id="IPR047817">
    <property type="entry name" value="ABC2_TM_bact-type"/>
</dbReference>
<feature type="transmembrane region" description="Helical" evidence="5">
    <location>
        <begin position="218"/>
        <end position="237"/>
    </location>
</feature>
<dbReference type="RefSeq" id="WP_129885625.1">
    <property type="nucleotide sequence ID" value="NZ_CP035758.1"/>
</dbReference>
<dbReference type="PANTHER" id="PTHR43027:SF1">
    <property type="entry name" value="DOXORUBICIN RESISTANCE ABC TRANSPORTER PERMEASE PROTEIN DRRC-RELATED"/>
    <property type="match status" value="1"/>
</dbReference>
<feature type="transmembrane region" description="Helical" evidence="5">
    <location>
        <begin position="52"/>
        <end position="73"/>
    </location>
</feature>
<dbReference type="InterPro" id="IPR000412">
    <property type="entry name" value="ABC_2_transport"/>
</dbReference>
<comment type="subcellular location">
    <subcellularLocation>
        <location evidence="5">Cell membrane</location>
        <topology evidence="5">Multi-pass membrane protein</topology>
    </subcellularLocation>
    <subcellularLocation>
        <location evidence="1">Membrane</location>
        <topology evidence="1">Multi-pass membrane protein</topology>
    </subcellularLocation>
</comment>
<dbReference type="InterPro" id="IPR013525">
    <property type="entry name" value="ABC2_TM"/>
</dbReference>
<dbReference type="PROSITE" id="PS51012">
    <property type="entry name" value="ABC_TM2"/>
    <property type="match status" value="1"/>
</dbReference>
<dbReference type="Proteomes" id="UP000290365">
    <property type="component" value="Chromosome"/>
</dbReference>
<feature type="transmembrane region" description="Helical" evidence="5">
    <location>
        <begin position="128"/>
        <end position="153"/>
    </location>
</feature>
<comment type="similarity">
    <text evidence="5">Belongs to the ABC-2 integral membrane protein family.</text>
</comment>
<sequence>MKTMFFASRNTKEILRDKLNLAFGLSFPIILLLLLSAIQANIPVKLFEIKSLVPGAAVFGLSFISLFSGLLIAKDRTGSFLLRLFTSPLTAENFIFGYTLPLLPIAAVQVAICFVCAFFLGLKADLNALLAVIVLLPAALMFIGIGLLCGSLFTDKQVGGVCGALLINLSAWLSDAWFKIDLVGGAFKAVAEALPFVHATRVGRAALAGNYAAIFPDLLWVIGYAVVIMVVAAVVFMNKMKEE</sequence>
<evidence type="ECO:0000256" key="5">
    <source>
        <dbReference type="RuleBase" id="RU361157"/>
    </source>
</evidence>
<dbReference type="GO" id="GO:0043190">
    <property type="term" value="C:ATP-binding cassette (ABC) transporter complex"/>
    <property type="evidence" value="ECO:0007669"/>
    <property type="project" value="InterPro"/>
</dbReference>
<dbReference type="PIRSF" id="PIRSF006648">
    <property type="entry name" value="DrrB"/>
    <property type="match status" value="1"/>
</dbReference>
<dbReference type="KEGG" id="kbs:EPA93_03060"/>
<proteinExistence type="inferred from homology"/>
<organism evidence="7 8">
    <name type="scientific">Ktedonosporobacter rubrisoli</name>
    <dbReference type="NCBI Taxonomy" id="2509675"/>
    <lineage>
        <taxon>Bacteria</taxon>
        <taxon>Bacillati</taxon>
        <taxon>Chloroflexota</taxon>
        <taxon>Ktedonobacteria</taxon>
        <taxon>Ktedonobacterales</taxon>
        <taxon>Ktedonosporobacteraceae</taxon>
        <taxon>Ktedonosporobacter</taxon>
    </lineage>
</organism>
<dbReference type="Pfam" id="PF01061">
    <property type="entry name" value="ABC2_membrane"/>
    <property type="match status" value="1"/>
</dbReference>
<gene>
    <name evidence="7" type="ORF">EPA93_03060</name>
</gene>
<dbReference type="AlphaFoldDB" id="A0A4P6JK70"/>
<keyword evidence="3 5" id="KW-1133">Transmembrane helix</keyword>